<dbReference type="AlphaFoldDB" id="A0A1Y2EQT2"/>
<dbReference type="Proteomes" id="UP000193920">
    <property type="component" value="Unassembled WGS sequence"/>
</dbReference>
<dbReference type="EMBL" id="MCOG01000031">
    <property type="protein sequence ID" value="ORY73953.1"/>
    <property type="molecule type" value="Genomic_DNA"/>
</dbReference>
<comment type="caution">
    <text evidence="2">The sequence shown here is derived from an EMBL/GenBank/DDBJ whole genome shotgun (WGS) entry which is preliminary data.</text>
</comment>
<evidence type="ECO:0000259" key="1">
    <source>
        <dbReference type="Pfam" id="PF14308"/>
    </source>
</evidence>
<dbReference type="OrthoDB" id="552049at2759"/>
<feature type="domain" description="DNAJ-containing protein X-domain" evidence="1">
    <location>
        <begin position="158"/>
        <end position="364"/>
    </location>
</feature>
<reference evidence="2 3" key="1">
    <citation type="submission" date="2016-08" db="EMBL/GenBank/DDBJ databases">
        <title>A Parts List for Fungal Cellulosomes Revealed by Comparative Genomics.</title>
        <authorList>
            <consortium name="DOE Joint Genome Institute"/>
            <person name="Haitjema C.H."/>
            <person name="Gilmore S.P."/>
            <person name="Henske J.K."/>
            <person name="Solomon K.V."/>
            <person name="De Groot R."/>
            <person name="Kuo A."/>
            <person name="Mondo S.J."/>
            <person name="Salamov A.A."/>
            <person name="Labutti K."/>
            <person name="Zhao Z."/>
            <person name="Chiniquy J."/>
            <person name="Barry K."/>
            <person name="Brewer H.M."/>
            <person name="Purvine S.O."/>
            <person name="Wright A.T."/>
            <person name="Boxma B."/>
            <person name="Van Alen T."/>
            <person name="Hackstein J.H."/>
            <person name="Baker S.E."/>
            <person name="Grigoriev I.V."/>
            <person name="O'Malley M.A."/>
        </authorList>
    </citation>
    <scope>NUCLEOTIDE SEQUENCE [LARGE SCALE GENOMIC DNA]</scope>
    <source>
        <strain evidence="2 3">G1</strain>
    </source>
</reference>
<protein>
    <recommendedName>
        <fullName evidence="1">DNAJ-containing protein X-domain domain-containing protein</fullName>
    </recommendedName>
</protein>
<proteinExistence type="predicted"/>
<sequence>MDTEKVIVVESSKPQNTKFVKCPVCGISVEYNLLETVQSFKIKCYNCQNQFLPNQEESKSKSGENKIDTSLIFIKFRNPGIDEKPCNDSFDIIIDPKEFVEQFGGDLFSEYIGNTIFDIIDEFKEYQVNEDFFHFDDIEDIEKKSKRINKIIENTSMELAKKLLKKIESHIEFVRPYLNNTKELKKKEKESISKFKEIIGIEAEQLKNKGHGIELLYNIGYIYKLKSKQALGQYDINNGFILKKIIGYKNKFTSRILNSEYTNVKKMFNSIYELNTSFGKVRIQKTMNAINENIEEEKKKQLMDKLRQEAVINWTNTFWMFFKIRIRCTLIEVCNKVFDDTTVDPIEIKERAMAILAIAEVFTENIDNTELIQSTEMDIFNSDVGDWLIA</sequence>
<dbReference type="Pfam" id="PF14308">
    <property type="entry name" value="DnaJ-X"/>
    <property type="match status" value="1"/>
</dbReference>
<organism evidence="2 3">
    <name type="scientific">Neocallimastix californiae</name>
    <dbReference type="NCBI Taxonomy" id="1754190"/>
    <lineage>
        <taxon>Eukaryota</taxon>
        <taxon>Fungi</taxon>
        <taxon>Fungi incertae sedis</taxon>
        <taxon>Chytridiomycota</taxon>
        <taxon>Chytridiomycota incertae sedis</taxon>
        <taxon>Neocallimastigomycetes</taxon>
        <taxon>Neocallimastigales</taxon>
        <taxon>Neocallimastigaceae</taxon>
        <taxon>Neocallimastix</taxon>
    </lineage>
</organism>
<dbReference type="STRING" id="1754190.A0A1Y2EQT2"/>
<name>A0A1Y2EQT2_9FUNG</name>
<gene>
    <name evidence="2" type="ORF">LY90DRAFT_666406</name>
</gene>
<evidence type="ECO:0000313" key="3">
    <source>
        <dbReference type="Proteomes" id="UP000193920"/>
    </source>
</evidence>
<dbReference type="PANTHER" id="PTHR44094">
    <property type="entry name" value="DNAJ HEAT SHOCK N-TERMINAL DOMAIN-CONTAINING PROTEIN"/>
    <property type="match status" value="1"/>
</dbReference>
<evidence type="ECO:0000313" key="2">
    <source>
        <dbReference type="EMBL" id="ORY73953.1"/>
    </source>
</evidence>
<dbReference type="InterPro" id="IPR052423">
    <property type="entry name" value="EMIR"/>
</dbReference>
<accession>A0A1Y2EQT2</accession>
<dbReference type="InterPro" id="IPR026894">
    <property type="entry name" value="DnaJ_X"/>
</dbReference>
<keyword evidence="3" id="KW-1185">Reference proteome</keyword>
<dbReference type="PANTHER" id="PTHR44094:SF8">
    <property type="entry name" value="DNAJ HEAT SHOCK N-TERMINAL DOMAIN-CONTAINING PROTEIN-RELATED"/>
    <property type="match status" value="1"/>
</dbReference>